<dbReference type="PANTHER" id="PTHR42781">
    <property type="entry name" value="SPERMIDINE/PUTRESCINE IMPORT ATP-BINDING PROTEIN POTA"/>
    <property type="match status" value="1"/>
</dbReference>
<keyword evidence="6 7" id="KW-0472">Membrane</keyword>
<comment type="function">
    <text evidence="7">Part of the ABC transporter complex PotABCD involved in spermidine/putrescine import. Responsible for energy coupling to the transport system.</text>
</comment>
<keyword evidence="2 7" id="KW-1003">Cell membrane</keyword>
<dbReference type="InterPro" id="IPR003593">
    <property type="entry name" value="AAA+_ATPase"/>
</dbReference>
<dbReference type="InterPro" id="IPR017871">
    <property type="entry name" value="ABC_transporter-like_CS"/>
</dbReference>
<dbReference type="InterPro" id="IPR008995">
    <property type="entry name" value="Mo/tungstate-bd_C_term_dom"/>
</dbReference>
<evidence type="ECO:0000259" key="8">
    <source>
        <dbReference type="PROSITE" id="PS50893"/>
    </source>
</evidence>
<dbReference type="Pfam" id="PF00005">
    <property type="entry name" value="ABC_tran"/>
    <property type="match status" value="1"/>
</dbReference>
<sequence length="365" mass="40268">MTRSTIASFRAVSKHYGSHCALRDFNLELREGELLTLLGPSGCGKTTVLRLLAGLEIPDSGEIFLDGRTLAGVPPEARNVNTVFQSYALFPHLSVAENVAFGLRMKKLGSAEIRARTAEALRMVRLDGLGGHRPLQLSGGQQQRVALARALVNRPRVLLLDECLSALDYQLRREMQLELKGLQRQTGITFVFVTHDREEALSMSDRIAVMRTGRIEQLGPPRDIYERPANLFVAQFAGESNVLEATVTAITAPDSLIVELAGTPLTVRTDRRFRVGARLVLVLRPEDLHVHDDAAAEGGLAGHVLERTYRGVTLDTVIALDAGPRIKTSEFFREDTPALDHPPGQRVRVSWTPGWEIVLPHEPET</sequence>
<gene>
    <name evidence="7 9" type="primary">potA</name>
    <name evidence="9" type="ORF">MCNOR_0443</name>
</gene>
<evidence type="ECO:0000256" key="6">
    <source>
        <dbReference type="ARBA" id="ARBA00023136"/>
    </source>
</evidence>
<dbReference type="SUPFAM" id="SSF52540">
    <property type="entry name" value="P-loop containing nucleoside triphosphate hydrolases"/>
    <property type="match status" value="1"/>
</dbReference>
<evidence type="ECO:0000256" key="2">
    <source>
        <dbReference type="ARBA" id="ARBA00022475"/>
    </source>
</evidence>
<dbReference type="EMBL" id="OX458332">
    <property type="protein sequence ID" value="CAI8739920.1"/>
    <property type="molecule type" value="Genomic_DNA"/>
</dbReference>
<dbReference type="InterPro" id="IPR005893">
    <property type="entry name" value="PotA-like"/>
</dbReference>
<name>A0AA35UN09_METCP</name>
<keyword evidence="3 7" id="KW-0547">Nucleotide-binding</keyword>
<organism evidence="9 10">
    <name type="scientific">Methylococcus capsulatus</name>
    <dbReference type="NCBI Taxonomy" id="414"/>
    <lineage>
        <taxon>Bacteria</taxon>
        <taxon>Pseudomonadati</taxon>
        <taxon>Pseudomonadota</taxon>
        <taxon>Gammaproteobacteria</taxon>
        <taxon>Methylococcales</taxon>
        <taxon>Methylococcaceae</taxon>
        <taxon>Methylococcus</taxon>
    </lineage>
</organism>
<dbReference type="SMART" id="SM00382">
    <property type="entry name" value="AAA"/>
    <property type="match status" value="1"/>
</dbReference>
<dbReference type="InterPro" id="IPR050093">
    <property type="entry name" value="ABC_SmlMolc_Importer"/>
</dbReference>
<keyword evidence="1 7" id="KW-0813">Transport</keyword>
<reference evidence="9" key="1">
    <citation type="submission" date="2023-03" db="EMBL/GenBank/DDBJ databases">
        <authorList>
            <person name="Pearce D."/>
        </authorList>
    </citation>
    <scope>NUCLEOTIDE SEQUENCE</scope>
    <source>
        <strain evidence="9">Mc</strain>
    </source>
</reference>
<dbReference type="EC" id="7.6.2.11" evidence="7"/>
<evidence type="ECO:0000256" key="3">
    <source>
        <dbReference type="ARBA" id="ARBA00022741"/>
    </source>
</evidence>
<dbReference type="Gene3D" id="2.40.50.100">
    <property type="match status" value="1"/>
</dbReference>
<dbReference type="AlphaFoldDB" id="A0AA35UN09"/>
<keyword evidence="5 7" id="KW-1278">Translocase</keyword>
<evidence type="ECO:0000256" key="1">
    <source>
        <dbReference type="ARBA" id="ARBA00022448"/>
    </source>
</evidence>
<dbReference type="NCBIfam" id="TIGR01187">
    <property type="entry name" value="potA"/>
    <property type="match status" value="1"/>
</dbReference>
<dbReference type="Pfam" id="PF08402">
    <property type="entry name" value="TOBE_2"/>
    <property type="match status" value="1"/>
</dbReference>
<dbReference type="GO" id="GO:0015417">
    <property type="term" value="F:ABC-type polyamine transporter activity"/>
    <property type="evidence" value="ECO:0007669"/>
    <property type="project" value="UniProtKB-EC"/>
</dbReference>
<dbReference type="GO" id="GO:0043190">
    <property type="term" value="C:ATP-binding cassette (ABC) transporter complex"/>
    <property type="evidence" value="ECO:0007669"/>
    <property type="project" value="InterPro"/>
</dbReference>
<dbReference type="GO" id="GO:0005524">
    <property type="term" value="F:ATP binding"/>
    <property type="evidence" value="ECO:0007669"/>
    <property type="project" value="UniProtKB-KW"/>
</dbReference>
<dbReference type="GO" id="GO:0015847">
    <property type="term" value="P:putrescine transport"/>
    <property type="evidence" value="ECO:0007669"/>
    <property type="project" value="UniProtKB-ARBA"/>
</dbReference>
<dbReference type="PROSITE" id="PS00211">
    <property type="entry name" value="ABC_TRANSPORTER_1"/>
    <property type="match status" value="1"/>
</dbReference>
<dbReference type="RefSeq" id="WP_017364864.1">
    <property type="nucleotide sequence ID" value="NZ_CP079097.1"/>
</dbReference>
<evidence type="ECO:0000313" key="9">
    <source>
        <dbReference type="EMBL" id="CAI8739920.1"/>
    </source>
</evidence>
<comment type="similarity">
    <text evidence="7">Belongs to the ABC transporter superfamily. Spermidine/putrescine importer (TC 3.A.1.11.1) family.</text>
</comment>
<dbReference type="InterPro" id="IPR027417">
    <property type="entry name" value="P-loop_NTPase"/>
</dbReference>
<dbReference type="InterPro" id="IPR003439">
    <property type="entry name" value="ABC_transporter-like_ATP-bd"/>
</dbReference>
<dbReference type="FunFam" id="3.40.50.300:FF:000133">
    <property type="entry name" value="Spermidine/putrescine import ATP-binding protein PotA"/>
    <property type="match status" value="1"/>
</dbReference>
<dbReference type="PROSITE" id="PS50893">
    <property type="entry name" value="ABC_TRANSPORTER_2"/>
    <property type="match status" value="1"/>
</dbReference>
<evidence type="ECO:0000256" key="7">
    <source>
        <dbReference type="RuleBase" id="RU364083"/>
    </source>
</evidence>
<dbReference type="InterPro" id="IPR013611">
    <property type="entry name" value="Transp-assoc_OB_typ2"/>
</dbReference>
<proteinExistence type="inferred from homology"/>
<dbReference type="Gene3D" id="3.40.50.300">
    <property type="entry name" value="P-loop containing nucleotide triphosphate hydrolases"/>
    <property type="match status" value="1"/>
</dbReference>
<dbReference type="Proteomes" id="UP001158598">
    <property type="component" value="Chromosome"/>
</dbReference>
<comment type="subunit">
    <text evidence="7">The complex is composed of two ATP-binding proteins (PotA), two transmembrane proteins (PotB and PotC) and a solute-binding protein (PotD).</text>
</comment>
<dbReference type="GO" id="GO:0016887">
    <property type="term" value="F:ATP hydrolysis activity"/>
    <property type="evidence" value="ECO:0007669"/>
    <property type="project" value="InterPro"/>
</dbReference>
<evidence type="ECO:0000256" key="4">
    <source>
        <dbReference type="ARBA" id="ARBA00022840"/>
    </source>
</evidence>
<evidence type="ECO:0000313" key="10">
    <source>
        <dbReference type="Proteomes" id="UP001158598"/>
    </source>
</evidence>
<dbReference type="NCBIfam" id="NF006987">
    <property type="entry name" value="PRK09452.1"/>
    <property type="match status" value="1"/>
</dbReference>
<evidence type="ECO:0000256" key="5">
    <source>
        <dbReference type="ARBA" id="ARBA00022967"/>
    </source>
</evidence>
<accession>A0AA35UN09</accession>
<protein>
    <recommendedName>
        <fullName evidence="7">Spermidine/putrescine import ATP-binding protein PotA</fullName>
        <ecNumber evidence="7">7.6.2.11</ecNumber>
    </recommendedName>
</protein>
<keyword evidence="4 7" id="KW-0067">ATP-binding</keyword>
<comment type="catalytic activity">
    <reaction evidence="7">
        <text>ATP + H2O + polyamine-[polyamine-binding protein]Side 1 = ADP + phosphate + polyamineSide 2 + [polyamine-binding protein]Side 1.</text>
        <dbReference type="EC" id="7.6.2.11"/>
    </reaction>
</comment>
<feature type="domain" description="ABC transporter" evidence="8">
    <location>
        <begin position="7"/>
        <end position="237"/>
    </location>
</feature>
<dbReference type="PANTHER" id="PTHR42781:SF4">
    <property type="entry name" value="SPERMIDINE_PUTRESCINE IMPORT ATP-BINDING PROTEIN POTA"/>
    <property type="match status" value="1"/>
</dbReference>
<dbReference type="SUPFAM" id="SSF50331">
    <property type="entry name" value="MOP-like"/>
    <property type="match status" value="1"/>
</dbReference>